<dbReference type="InterPro" id="IPR011059">
    <property type="entry name" value="Metal-dep_hydrolase_composite"/>
</dbReference>
<sequence>MEKGAVFMGGRQPESRKLHLFILLALLSIAFTFFKSYSSHTSPAHTAILQRCSRLKQTPGSDRFVPGTKPTLIKNATIWTGLHNGTEVVHGDILIDKGLIMGVGHFGTASYGNDLTVIDAKGRWVSPGIVDIHSHLGDAPSPALDGAEDDNSLKGTILPWMRSLDGLNYHDQSYHLSIAGGVTTSLVLPGSADAIGGQAYVIKLRRTEEKTPSSMLLEPPYQINSSEPWDASIPPRWRHMKHACGENPSRVYSATRMDTIWAFREAYNKATEIMKQQDDYCRKAEAGEFENLGEFPDNLQWESLVDVLRGKVKVNIHCYEAVDLDGLVRLSNEFKFPIAAFHHASEAYLVPSLLQQVYGKPPAIALFATNARYKREAYRGSEFAPRILAEHGFTVLMKSDHPVLDSRHLLYEAQQAHFYGLPENLALAAITSNSAETMGMGHRIGYVRKGWDADLRLPRTVFIDGISQLQTPFTFEKPEAFQKSPKVPNFDKEAELTLEYDGLPPLKPTKGIEVAVFTNVSSVFVRSSGNVKLAYSTNTGVGGVVVAINGRLVCTGERSSCLAESILGTGVEPYVVDLKGGSIEPALTSYGAPLGLEHINQEASTNDGFAFEPLSQTIPKILAGDSVVRAADGLLFDTRDALYAYRAGVTTGITAPSHYGFFFGLGTAFSTGASHKLETGAVIQEITALHTAIAFDDVPSVSTQIATLRKLLLNPPEGPDGIWFKKVVEGSIPLIVDTHSADVIATLLMLKAEVEATTATPMKLTISGGNEAHLLAEHLGKAGVGVLLFSRPFPTYWDRKRIAPGPPLSPSAVQHLMAHNVTVGLMITEIWDARNLPFDVAWASLDVNGTLEKEEAIALGSVNVEKLLGVDIEAQDADLVARAGGISFFENKVVGILSPRRGVVDIFDK</sequence>
<name>A0A6A4INW4_9AGAR</name>
<dbReference type="AlphaFoldDB" id="A0A6A4INW4"/>
<protein>
    <submittedName>
        <fullName evidence="1">Carbohydrate esterase family 9 protein</fullName>
    </submittedName>
</protein>
<accession>A0A6A4INW4</accession>
<dbReference type="GO" id="GO:0004038">
    <property type="term" value="F:allantoinase activity"/>
    <property type="evidence" value="ECO:0007669"/>
    <property type="project" value="TreeGrafter"/>
</dbReference>
<dbReference type="PANTHER" id="PTHR43668:SF5">
    <property type="entry name" value="AMIDOHYDROLASE 3 DOMAIN-CONTAINING PROTEIN"/>
    <property type="match status" value="1"/>
</dbReference>
<dbReference type="GO" id="GO:0006145">
    <property type="term" value="P:purine nucleobase catabolic process"/>
    <property type="evidence" value="ECO:0007669"/>
    <property type="project" value="TreeGrafter"/>
</dbReference>
<dbReference type="EMBL" id="ML769383">
    <property type="protein sequence ID" value="KAE9411420.1"/>
    <property type="molecule type" value="Genomic_DNA"/>
</dbReference>
<dbReference type="SUPFAM" id="SSF51338">
    <property type="entry name" value="Composite domain of metallo-dependent hydrolases"/>
    <property type="match status" value="1"/>
</dbReference>
<proteinExistence type="predicted"/>
<gene>
    <name evidence="1" type="ORF">BT96DRAFT_961326</name>
</gene>
<dbReference type="Gene3D" id="3.20.20.140">
    <property type="entry name" value="Metal-dependent hydrolases"/>
    <property type="match status" value="2"/>
</dbReference>
<evidence type="ECO:0000313" key="1">
    <source>
        <dbReference type="EMBL" id="KAE9411420.1"/>
    </source>
</evidence>
<dbReference type="GO" id="GO:0005737">
    <property type="term" value="C:cytoplasm"/>
    <property type="evidence" value="ECO:0007669"/>
    <property type="project" value="TreeGrafter"/>
</dbReference>
<dbReference type="InterPro" id="IPR032466">
    <property type="entry name" value="Metal_Hydrolase"/>
</dbReference>
<dbReference type="Proteomes" id="UP000799118">
    <property type="component" value="Unassembled WGS sequence"/>
</dbReference>
<dbReference type="Gene3D" id="2.30.40.10">
    <property type="entry name" value="Urease, subunit C, domain 1"/>
    <property type="match status" value="1"/>
</dbReference>
<evidence type="ECO:0000313" key="2">
    <source>
        <dbReference type="Proteomes" id="UP000799118"/>
    </source>
</evidence>
<dbReference type="SUPFAM" id="SSF51556">
    <property type="entry name" value="Metallo-dependent hydrolases"/>
    <property type="match status" value="1"/>
</dbReference>
<organism evidence="1 2">
    <name type="scientific">Gymnopus androsaceus JB14</name>
    <dbReference type="NCBI Taxonomy" id="1447944"/>
    <lineage>
        <taxon>Eukaryota</taxon>
        <taxon>Fungi</taxon>
        <taxon>Dikarya</taxon>
        <taxon>Basidiomycota</taxon>
        <taxon>Agaricomycotina</taxon>
        <taxon>Agaricomycetes</taxon>
        <taxon>Agaricomycetidae</taxon>
        <taxon>Agaricales</taxon>
        <taxon>Marasmiineae</taxon>
        <taxon>Omphalotaceae</taxon>
        <taxon>Gymnopus</taxon>
    </lineage>
</organism>
<reference evidence="1" key="1">
    <citation type="journal article" date="2019" name="Environ. Microbiol.">
        <title>Fungal ecological strategies reflected in gene transcription - a case study of two litter decomposers.</title>
        <authorList>
            <person name="Barbi F."/>
            <person name="Kohler A."/>
            <person name="Barry K."/>
            <person name="Baskaran P."/>
            <person name="Daum C."/>
            <person name="Fauchery L."/>
            <person name="Ihrmark K."/>
            <person name="Kuo A."/>
            <person name="LaButti K."/>
            <person name="Lipzen A."/>
            <person name="Morin E."/>
            <person name="Grigoriev I.V."/>
            <person name="Henrissat B."/>
            <person name="Lindahl B."/>
            <person name="Martin F."/>
        </authorList>
    </citation>
    <scope>NUCLEOTIDE SEQUENCE</scope>
    <source>
        <strain evidence="1">JB14</strain>
    </source>
</reference>
<keyword evidence="2" id="KW-1185">Reference proteome</keyword>
<dbReference type="InterPro" id="IPR050138">
    <property type="entry name" value="DHOase/Allantoinase_Hydrolase"/>
</dbReference>
<dbReference type="PANTHER" id="PTHR43668">
    <property type="entry name" value="ALLANTOINASE"/>
    <property type="match status" value="1"/>
</dbReference>
<dbReference type="OrthoDB" id="10258955at2759"/>